<organism evidence="4 5">
    <name type="scientific">candidate division MSBL1 archaeon SCGC-AAA261C02</name>
    <dbReference type="NCBI Taxonomy" id="1698272"/>
    <lineage>
        <taxon>Archaea</taxon>
        <taxon>Methanobacteriati</taxon>
        <taxon>Methanobacteriota</taxon>
        <taxon>candidate division MSBL1</taxon>
    </lineage>
</organism>
<evidence type="ECO:0000256" key="2">
    <source>
        <dbReference type="ARBA" id="ARBA00012957"/>
    </source>
</evidence>
<comment type="catalytic activity">
    <reaction evidence="1">
        <text>acetate + ATP + CoA = acetyl-CoA + ADP + phosphate</text>
        <dbReference type="Rhea" id="RHEA:15081"/>
        <dbReference type="ChEBI" id="CHEBI:30089"/>
        <dbReference type="ChEBI" id="CHEBI:30616"/>
        <dbReference type="ChEBI" id="CHEBI:43474"/>
        <dbReference type="ChEBI" id="CHEBI:57287"/>
        <dbReference type="ChEBI" id="CHEBI:57288"/>
        <dbReference type="ChEBI" id="CHEBI:456216"/>
        <dbReference type="EC" id="6.2.1.13"/>
    </reaction>
</comment>
<evidence type="ECO:0000259" key="3">
    <source>
        <dbReference type="SMART" id="SM00881"/>
    </source>
</evidence>
<dbReference type="InterPro" id="IPR036291">
    <property type="entry name" value="NAD(P)-bd_dom_sf"/>
</dbReference>
<dbReference type="SUPFAM" id="SSF51735">
    <property type="entry name" value="NAD(P)-binding Rossmann-fold domains"/>
    <property type="match status" value="1"/>
</dbReference>
<evidence type="ECO:0000313" key="5">
    <source>
        <dbReference type="Proteomes" id="UP000070520"/>
    </source>
</evidence>
<dbReference type="InterPro" id="IPR016102">
    <property type="entry name" value="Succinyl-CoA_synth-like"/>
</dbReference>
<keyword evidence="5" id="KW-1185">Reference proteome</keyword>
<dbReference type="AlphaFoldDB" id="A0A133V264"/>
<sequence>MSLKKLFKPKSIAVIGASTNPEKIGHQILKNIIDGGYKGDIYPVHPKADEILDLECHSSVTDIKGKVEMAVIVVPAKIVPSIIEECGKKNVKAAIVISSGFSEVGDKGAKLEKELAETAEEAGVRILGPNCQGINNTVQNVCATWPLTTKKGPISIIAQSGTIGAALECWAEEDNIGISKFAMLGNRADIDETKLLEFFSKDRTTDVIALYLEGVKNGRKFFEVAKEASEKKKIVVLKGGRSEKGAEAVLTHTRSLAGEYKVFKSVCKQAGLILVESINELYDVCKGIAGLPKPKGKNTIILTSSGGSGILAADAAEDLDLNLMDLPEKSIKRLKKKLPSECIIQNPIDLTGSATAEMYDEAIKVLARYKDVHSIVIIVGDPMPGISDVIKERFERLTLVPVMLGGGKEEVEEKKKLQEEGIPVFSTPENAMKALSTL</sequence>
<protein>
    <recommendedName>
        <fullName evidence="2">acetate--CoA ligase (ADP-forming)</fullName>
        <ecNumber evidence="2">6.2.1.13</ecNumber>
    </recommendedName>
</protein>
<dbReference type="EC" id="6.2.1.13" evidence="2"/>
<feature type="domain" description="CoA-binding" evidence="3">
    <location>
        <begin position="6"/>
        <end position="101"/>
    </location>
</feature>
<dbReference type="EMBL" id="LHXW01000003">
    <property type="protein sequence ID" value="KXB00486.1"/>
    <property type="molecule type" value="Genomic_DNA"/>
</dbReference>
<name>A0A133V264_9EURY</name>
<proteinExistence type="predicted"/>
<dbReference type="SMART" id="SM00881">
    <property type="entry name" value="CoA_binding"/>
    <property type="match status" value="1"/>
</dbReference>
<dbReference type="InterPro" id="IPR003781">
    <property type="entry name" value="CoA-bd"/>
</dbReference>
<dbReference type="Gene3D" id="3.40.50.261">
    <property type="entry name" value="Succinyl-CoA synthetase domains"/>
    <property type="match status" value="2"/>
</dbReference>
<dbReference type="Pfam" id="PF13607">
    <property type="entry name" value="Succ_CoA_lig"/>
    <property type="match status" value="1"/>
</dbReference>
<dbReference type="InterPro" id="IPR043938">
    <property type="entry name" value="Ligase_CoA_dom"/>
</dbReference>
<dbReference type="SUPFAM" id="SSF52210">
    <property type="entry name" value="Succinyl-CoA synthetase domains"/>
    <property type="match status" value="2"/>
</dbReference>
<comment type="caution">
    <text evidence="4">The sequence shown here is derived from an EMBL/GenBank/DDBJ whole genome shotgun (WGS) entry which is preliminary data.</text>
</comment>
<dbReference type="Pfam" id="PF19045">
    <property type="entry name" value="Ligase_CoA_2"/>
    <property type="match status" value="1"/>
</dbReference>
<dbReference type="InterPro" id="IPR032875">
    <property type="entry name" value="Succ_CoA_lig_flav_dom"/>
</dbReference>
<evidence type="ECO:0000313" key="4">
    <source>
        <dbReference type="EMBL" id="KXB00486.1"/>
    </source>
</evidence>
<gene>
    <name evidence="4" type="ORF">AKJ42_00495</name>
</gene>
<dbReference type="Pfam" id="PF13380">
    <property type="entry name" value="CoA_binding_2"/>
    <property type="match status" value="1"/>
</dbReference>
<accession>A0A133V264</accession>
<reference evidence="4 5" key="1">
    <citation type="journal article" date="2016" name="Sci. Rep.">
        <title>Metabolic traits of an uncultured archaeal lineage -MSBL1- from brine pools of the Red Sea.</title>
        <authorList>
            <person name="Mwirichia R."/>
            <person name="Alam I."/>
            <person name="Rashid M."/>
            <person name="Vinu M."/>
            <person name="Ba-Alawi W."/>
            <person name="Anthony Kamau A."/>
            <person name="Kamanda Ngugi D."/>
            <person name="Goker M."/>
            <person name="Klenk H.P."/>
            <person name="Bajic V."/>
            <person name="Stingl U."/>
        </authorList>
    </citation>
    <scope>NUCLEOTIDE SEQUENCE [LARGE SCALE GENOMIC DNA]</scope>
    <source>
        <strain evidence="4">SCGC-AAA261C02</strain>
    </source>
</reference>
<dbReference type="GO" id="GO:0043758">
    <property type="term" value="F:acetate-CoA ligase (ADP-forming) activity"/>
    <property type="evidence" value="ECO:0007669"/>
    <property type="project" value="UniProtKB-EC"/>
</dbReference>
<dbReference type="PANTHER" id="PTHR42793">
    <property type="entry name" value="COA BINDING DOMAIN CONTAINING PROTEIN"/>
    <property type="match status" value="1"/>
</dbReference>
<dbReference type="Gene3D" id="3.40.50.720">
    <property type="entry name" value="NAD(P)-binding Rossmann-like Domain"/>
    <property type="match status" value="1"/>
</dbReference>
<evidence type="ECO:0000256" key="1">
    <source>
        <dbReference type="ARBA" id="ARBA00001619"/>
    </source>
</evidence>
<dbReference type="PANTHER" id="PTHR42793:SF1">
    <property type="entry name" value="PEPTIDYL-LYSINE N-ACETYLTRANSFERASE PATZ"/>
    <property type="match status" value="1"/>
</dbReference>
<dbReference type="Proteomes" id="UP000070520">
    <property type="component" value="Unassembled WGS sequence"/>
</dbReference>